<dbReference type="PROSITE" id="PS51257">
    <property type="entry name" value="PROKAR_LIPOPROTEIN"/>
    <property type="match status" value="1"/>
</dbReference>
<gene>
    <name evidence="7" type="ORF">AM231_00360</name>
</gene>
<evidence type="ECO:0000313" key="8">
    <source>
        <dbReference type="Proteomes" id="UP000036932"/>
    </source>
</evidence>
<feature type="compositionally biased region" description="Basic and acidic residues" evidence="6">
    <location>
        <begin position="48"/>
        <end position="57"/>
    </location>
</feature>
<dbReference type="SUPFAM" id="SSF53850">
    <property type="entry name" value="Periplasmic binding protein-like II"/>
    <property type="match status" value="1"/>
</dbReference>
<feature type="region of interest" description="Disordered" evidence="6">
    <location>
        <begin position="28"/>
        <end position="57"/>
    </location>
</feature>
<protein>
    <recommendedName>
        <fullName evidence="5">Maltodextrin-binding protein</fullName>
    </recommendedName>
</protein>
<evidence type="ECO:0000256" key="6">
    <source>
        <dbReference type="SAM" id="MobiDB-lite"/>
    </source>
</evidence>
<evidence type="ECO:0000256" key="1">
    <source>
        <dbReference type="ARBA" id="ARBA00008520"/>
    </source>
</evidence>
<feature type="compositionally biased region" description="Low complexity" evidence="6">
    <location>
        <begin position="28"/>
        <end position="47"/>
    </location>
</feature>
<name>A0A0M1P019_9BACL</name>
<sequence length="436" mass="47123">MKMKKLLTLAATFTLAFSVTACGGKTAAPATEAPAENPPAQEAPAENTEVKELTPEEGAKLVVWESRDERAYTDAVAKEFTEKYGVEVTIEELSPTDQVTKLAQDGPSGLAADVVLFPHDNLGKAVATNLVLPNDFFEEKTKSNNTEAAIKGVSYDGVLYGYPRAAETYLMYYNKDLVKEVPTTMEEVIEFSKTFTDKSKNKYGFMFETGNLYFAYPFLASNGGYIFGNDGADVNDIGLNNDGAVKSMEVYASLKEILPVKSGDITPDIKRGLFTSGDLAMDINGPWELGGYKEALGDKLGVAPIPSIGGQPAVSFSGIKAWYVSSFTKYPQAARLFADFATSKEAQLQLSALVGSVPTNNEAQEDPQIKNDEYVSAFTEQFKSSQPMPSVPEMANVWSPVGAALAEIWDNNKDVKETLDKAVNQVQDLNSGGASE</sequence>
<dbReference type="PANTHER" id="PTHR30061:SF50">
    <property type="entry name" value="MALTOSE_MALTODEXTRIN-BINDING PERIPLASMIC PROTEIN"/>
    <property type="match status" value="1"/>
</dbReference>
<dbReference type="PATRIC" id="fig|1705565.3.peg.1890"/>
<dbReference type="InterPro" id="IPR006059">
    <property type="entry name" value="SBP"/>
</dbReference>
<evidence type="ECO:0000256" key="3">
    <source>
        <dbReference type="ARBA" id="ARBA00022597"/>
    </source>
</evidence>
<dbReference type="OrthoDB" id="9766758at2"/>
<dbReference type="InterPro" id="IPR006060">
    <property type="entry name" value="Maltose/Cyclodextrin-bd"/>
</dbReference>
<comment type="similarity">
    <text evidence="1 5">Belongs to the bacterial solute-binding protein 1 family.</text>
</comment>
<organism evidence="7 8">
    <name type="scientific">Paenibacillus solani</name>
    <dbReference type="NCBI Taxonomy" id="1705565"/>
    <lineage>
        <taxon>Bacteria</taxon>
        <taxon>Bacillati</taxon>
        <taxon>Bacillota</taxon>
        <taxon>Bacilli</taxon>
        <taxon>Bacillales</taxon>
        <taxon>Paenibacillaceae</taxon>
        <taxon>Paenibacillus</taxon>
    </lineage>
</organism>
<dbReference type="Gene3D" id="3.40.190.10">
    <property type="entry name" value="Periplasmic binding protein-like II"/>
    <property type="match status" value="2"/>
</dbReference>
<keyword evidence="5" id="KW-1003">Cell membrane</keyword>
<dbReference type="GO" id="GO:0042956">
    <property type="term" value="P:maltodextrin transmembrane transport"/>
    <property type="evidence" value="ECO:0007669"/>
    <property type="project" value="TreeGrafter"/>
</dbReference>
<evidence type="ECO:0000256" key="2">
    <source>
        <dbReference type="ARBA" id="ARBA00022448"/>
    </source>
</evidence>
<keyword evidence="5" id="KW-0472">Membrane</keyword>
<dbReference type="GO" id="GO:1901982">
    <property type="term" value="F:maltose binding"/>
    <property type="evidence" value="ECO:0007669"/>
    <property type="project" value="TreeGrafter"/>
</dbReference>
<accession>A0A0M1P019</accession>
<dbReference type="GO" id="GO:0015144">
    <property type="term" value="F:carbohydrate transmembrane transporter activity"/>
    <property type="evidence" value="ECO:0007669"/>
    <property type="project" value="InterPro"/>
</dbReference>
<dbReference type="RefSeq" id="WP_054400813.1">
    <property type="nucleotide sequence ID" value="NZ_LIUT01000001.1"/>
</dbReference>
<comment type="subcellular location">
    <subcellularLocation>
        <location evidence="5">Cell membrane</location>
        <topology evidence="5">Lipid-anchor</topology>
    </subcellularLocation>
</comment>
<evidence type="ECO:0000256" key="4">
    <source>
        <dbReference type="ARBA" id="ARBA00022729"/>
    </source>
</evidence>
<dbReference type="GO" id="GO:0015768">
    <property type="term" value="P:maltose transport"/>
    <property type="evidence" value="ECO:0007669"/>
    <property type="project" value="TreeGrafter"/>
</dbReference>
<keyword evidence="5" id="KW-0449">Lipoprotein</keyword>
<evidence type="ECO:0000313" key="7">
    <source>
        <dbReference type="EMBL" id="KOR87742.1"/>
    </source>
</evidence>
<dbReference type="PANTHER" id="PTHR30061">
    <property type="entry name" value="MALTOSE-BINDING PERIPLASMIC PROTEIN"/>
    <property type="match status" value="1"/>
</dbReference>
<proteinExistence type="inferred from homology"/>
<dbReference type="PRINTS" id="PR00181">
    <property type="entry name" value="MALTOSEBP"/>
</dbReference>
<comment type="caution">
    <text evidence="7">The sequence shown here is derived from an EMBL/GenBank/DDBJ whole genome shotgun (WGS) entry which is preliminary data.</text>
</comment>
<keyword evidence="4 5" id="KW-0732">Signal</keyword>
<dbReference type="EMBL" id="LIUT01000001">
    <property type="protein sequence ID" value="KOR87742.1"/>
    <property type="molecule type" value="Genomic_DNA"/>
</dbReference>
<keyword evidence="2 5" id="KW-0813">Transport</keyword>
<reference evidence="8" key="1">
    <citation type="submission" date="2015-08" db="EMBL/GenBank/DDBJ databases">
        <title>Genome sequencing project for genomic taxonomy and phylogenomics of Bacillus-like bacteria.</title>
        <authorList>
            <person name="Liu B."/>
            <person name="Wang J."/>
            <person name="Zhu Y."/>
            <person name="Liu G."/>
            <person name="Chen Q."/>
            <person name="Chen Z."/>
            <person name="Lan J."/>
            <person name="Che J."/>
            <person name="Ge C."/>
            <person name="Shi H."/>
            <person name="Pan Z."/>
            <person name="Liu X."/>
        </authorList>
    </citation>
    <scope>NUCLEOTIDE SEQUENCE [LARGE SCALE GENOMIC DNA]</scope>
    <source>
        <strain evidence="8">FJAT-22460</strain>
    </source>
</reference>
<keyword evidence="8" id="KW-1185">Reference proteome</keyword>
<dbReference type="GO" id="GO:0055052">
    <property type="term" value="C:ATP-binding cassette (ABC) transporter complex, substrate-binding subunit-containing"/>
    <property type="evidence" value="ECO:0007669"/>
    <property type="project" value="TreeGrafter"/>
</dbReference>
<dbReference type="Proteomes" id="UP000036932">
    <property type="component" value="Unassembled WGS sequence"/>
</dbReference>
<dbReference type="AlphaFoldDB" id="A0A0M1P019"/>
<dbReference type="CDD" id="cd13586">
    <property type="entry name" value="PBP2_Maltose_binding_like"/>
    <property type="match status" value="1"/>
</dbReference>
<feature type="signal peptide" evidence="5">
    <location>
        <begin position="1"/>
        <end position="21"/>
    </location>
</feature>
<dbReference type="Pfam" id="PF13416">
    <property type="entry name" value="SBP_bac_8"/>
    <property type="match status" value="1"/>
</dbReference>
<feature type="chain" id="PRO_5039755183" description="Maltodextrin-binding protein" evidence="5">
    <location>
        <begin position="22"/>
        <end position="436"/>
    </location>
</feature>
<keyword evidence="3 5" id="KW-0762">Sugar transport</keyword>
<evidence type="ECO:0000256" key="5">
    <source>
        <dbReference type="RuleBase" id="RU365005"/>
    </source>
</evidence>